<keyword evidence="6" id="KW-1185">Reference proteome</keyword>
<dbReference type="RefSeq" id="WP_189222130.1">
    <property type="nucleotide sequence ID" value="NZ_BMRG01000002.1"/>
</dbReference>
<evidence type="ECO:0000256" key="3">
    <source>
        <dbReference type="ARBA" id="ARBA00023163"/>
    </source>
</evidence>
<dbReference type="InterPro" id="IPR050204">
    <property type="entry name" value="AraC_XylS_family_regulators"/>
</dbReference>
<dbReference type="PROSITE" id="PS01124">
    <property type="entry name" value="HTH_ARAC_FAMILY_2"/>
    <property type="match status" value="1"/>
</dbReference>
<dbReference type="PANTHER" id="PTHR46796:SF6">
    <property type="entry name" value="ARAC SUBFAMILY"/>
    <property type="match status" value="1"/>
</dbReference>
<feature type="domain" description="HTH araC/xylS-type" evidence="4">
    <location>
        <begin position="194"/>
        <end position="292"/>
    </location>
</feature>
<proteinExistence type="predicted"/>
<dbReference type="InterPro" id="IPR035418">
    <property type="entry name" value="AraC-bd_2"/>
</dbReference>
<dbReference type="InterPro" id="IPR009057">
    <property type="entry name" value="Homeodomain-like_sf"/>
</dbReference>
<dbReference type="PROSITE" id="PS00041">
    <property type="entry name" value="HTH_ARAC_FAMILY_1"/>
    <property type="match status" value="1"/>
</dbReference>
<dbReference type="InterPro" id="IPR011051">
    <property type="entry name" value="RmlC_Cupin_sf"/>
</dbReference>
<dbReference type="InterPro" id="IPR018060">
    <property type="entry name" value="HTH_AraC"/>
</dbReference>
<keyword evidence="3" id="KW-0804">Transcription</keyword>
<dbReference type="Gene3D" id="1.10.10.60">
    <property type="entry name" value="Homeodomain-like"/>
    <property type="match status" value="1"/>
</dbReference>
<evidence type="ECO:0000256" key="1">
    <source>
        <dbReference type="ARBA" id="ARBA00023015"/>
    </source>
</evidence>
<accession>A0A918EBK7</accession>
<sequence>MWDNDDLLSDSWLPWAVRRAAGAEGVRAEVRQHRLGEVVLVDRSTGPVSGVRGRRQIAATDGDFLVVRIVREGEELFEQDGRTWLLKAGDAVLWDSGRPARFTAPGPIATRSVVVPRRGLVEVGCPLVAGDPLPDRVPAVHLLTGYLDALDATLPALTGPAVVAARNALMELVWGALSPATPLDPQAVRPARWAAVERYLDTHLGRGDLSAESVAAAHGISVRTLARLFAEHGSTFTGVLRAKRIGRVSEDLLTGEDTVEALARRWGFFDTSHLNRTFRAVHGTSPHEYRLRHREPTRVG</sequence>
<dbReference type="SUPFAM" id="SSF51182">
    <property type="entry name" value="RmlC-like cupins"/>
    <property type="match status" value="1"/>
</dbReference>
<dbReference type="PANTHER" id="PTHR46796">
    <property type="entry name" value="HTH-TYPE TRANSCRIPTIONAL ACTIVATOR RHAS-RELATED"/>
    <property type="match status" value="1"/>
</dbReference>
<keyword evidence="1" id="KW-0805">Transcription regulation</keyword>
<dbReference type="SUPFAM" id="SSF46689">
    <property type="entry name" value="Homeodomain-like"/>
    <property type="match status" value="1"/>
</dbReference>
<dbReference type="SMART" id="SM00342">
    <property type="entry name" value="HTH_ARAC"/>
    <property type="match status" value="1"/>
</dbReference>
<evidence type="ECO:0000313" key="5">
    <source>
        <dbReference type="EMBL" id="GGP42843.1"/>
    </source>
</evidence>
<dbReference type="Proteomes" id="UP000639606">
    <property type="component" value="Unassembled WGS sequence"/>
</dbReference>
<keyword evidence="2" id="KW-0238">DNA-binding</keyword>
<reference evidence="5" key="1">
    <citation type="journal article" date="2014" name="Int. J. Syst. Evol. Microbiol.">
        <title>Complete genome sequence of Corynebacterium casei LMG S-19264T (=DSM 44701T), isolated from a smear-ripened cheese.</title>
        <authorList>
            <consortium name="US DOE Joint Genome Institute (JGI-PGF)"/>
            <person name="Walter F."/>
            <person name="Albersmeier A."/>
            <person name="Kalinowski J."/>
            <person name="Ruckert C."/>
        </authorList>
    </citation>
    <scope>NUCLEOTIDE SEQUENCE</scope>
    <source>
        <strain evidence="5">JCM 3313</strain>
    </source>
</reference>
<reference evidence="5" key="2">
    <citation type="submission" date="2020-09" db="EMBL/GenBank/DDBJ databases">
        <authorList>
            <person name="Sun Q."/>
            <person name="Ohkuma M."/>
        </authorList>
    </citation>
    <scope>NUCLEOTIDE SEQUENCE</scope>
    <source>
        <strain evidence="5">JCM 3313</strain>
    </source>
</reference>
<dbReference type="GO" id="GO:0003700">
    <property type="term" value="F:DNA-binding transcription factor activity"/>
    <property type="evidence" value="ECO:0007669"/>
    <property type="project" value="InterPro"/>
</dbReference>
<comment type="caution">
    <text evidence="5">The sequence shown here is derived from an EMBL/GenBank/DDBJ whole genome shotgun (WGS) entry which is preliminary data.</text>
</comment>
<dbReference type="InterPro" id="IPR018062">
    <property type="entry name" value="HTH_AraC-typ_CS"/>
</dbReference>
<dbReference type="EMBL" id="BMRG01000002">
    <property type="protein sequence ID" value="GGP42843.1"/>
    <property type="molecule type" value="Genomic_DNA"/>
</dbReference>
<name>A0A918EBK7_9PSEU</name>
<protein>
    <recommendedName>
        <fullName evidence="4">HTH araC/xylS-type domain-containing protein</fullName>
    </recommendedName>
</protein>
<dbReference type="Pfam" id="PF12833">
    <property type="entry name" value="HTH_18"/>
    <property type="match status" value="1"/>
</dbReference>
<gene>
    <name evidence="5" type="ORF">GCM10010185_12960</name>
</gene>
<dbReference type="Pfam" id="PF14525">
    <property type="entry name" value="AraC_binding_2"/>
    <property type="match status" value="1"/>
</dbReference>
<evidence type="ECO:0000256" key="2">
    <source>
        <dbReference type="ARBA" id="ARBA00023125"/>
    </source>
</evidence>
<organism evidence="5 6">
    <name type="scientific">Saccharothrix coeruleofusca</name>
    <dbReference type="NCBI Taxonomy" id="33919"/>
    <lineage>
        <taxon>Bacteria</taxon>
        <taxon>Bacillati</taxon>
        <taxon>Actinomycetota</taxon>
        <taxon>Actinomycetes</taxon>
        <taxon>Pseudonocardiales</taxon>
        <taxon>Pseudonocardiaceae</taxon>
        <taxon>Saccharothrix</taxon>
    </lineage>
</organism>
<evidence type="ECO:0000313" key="6">
    <source>
        <dbReference type="Proteomes" id="UP000639606"/>
    </source>
</evidence>
<evidence type="ECO:0000259" key="4">
    <source>
        <dbReference type="PROSITE" id="PS01124"/>
    </source>
</evidence>
<dbReference type="AlphaFoldDB" id="A0A918EBK7"/>
<dbReference type="GO" id="GO:0043565">
    <property type="term" value="F:sequence-specific DNA binding"/>
    <property type="evidence" value="ECO:0007669"/>
    <property type="project" value="InterPro"/>
</dbReference>